<evidence type="ECO:0000256" key="3">
    <source>
        <dbReference type="ARBA" id="ARBA00047202"/>
    </source>
</evidence>
<comment type="similarity">
    <text evidence="1">Belongs to the SKA1 family.</text>
</comment>
<evidence type="ECO:0000256" key="1">
    <source>
        <dbReference type="ARBA" id="ARBA00006836"/>
    </source>
</evidence>
<dbReference type="GO" id="GO:0051301">
    <property type="term" value="P:cell division"/>
    <property type="evidence" value="ECO:0007669"/>
    <property type="project" value="InterPro"/>
</dbReference>
<evidence type="ECO:0000256" key="4">
    <source>
        <dbReference type="SAM" id="Coils"/>
    </source>
</evidence>
<gene>
    <name evidence="5" type="primary">Ska1</name>
    <name evidence="5" type="ORF">TODMEX_R10150</name>
</gene>
<accession>A0A851CYW5</accession>
<dbReference type="GO" id="GO:0000278">
    <property type="term" value="P:mitotic cell cycle"/>
    <property type="evidence" value="ECO:0007669"/>
    <property type="project" value="TreeGrafter"/>
</dbReference>
<feature type="non-terminal residue" evidence="5">
    <location>
        <position position="1"/>
    </location>
</feature>
<keyword evidence="4" id="KW-0175">Coiled coil</keyword>
<sequence length="206" mass="24079">ASSELEDLCCHINTRILNIKKTLQLRNIGQDPSLQDTLGKIRHEMVSLHGLMDKMETELKEREKLKNSLQELRKSAERDQLEAQHLRENIPPHLPQPTQSCFFTAWLQEPRSFLITFCCLTGNIPNPRIPKRDPDPVGFRFPHSSRYMKGRLTYEQINAVVQELNKAVVSKYKILHQPLKSMSVPVRNLYHRFQEEETKDTKGIFY</sequence>
<dbReference type="GO" id="GO:0031110">
    <property type="term" value="P:regulation of microtubule polymerization or depolymerization"/>
    <property type="evidence" value="ECO:0007669"/>
    <property type="project" value="TreeGrafter"/>
</dbReference>
<dbReference type="InterPro" id="IPR009829">
    <property type="entry name" value="SKA1"/>
</dbReference>
<name>A0A851CYW5_TODME</name>
<proteinExistence type="inferred from homology"/>
<feature type="non-terminal residue" evidence="5">
    <location>
        <position position="206"/>
    </location>
</feature>
<dbReference type="GO" id="GO:0008017">
    <property type="term" value="F:microtubule binding"/>
    <property type="evidence" value="ECO:0007669"/>
    <property type="project" value="InterPro"/>
</dbReference>
<dbReference type="Gene3D" id="6.10.250.1370">
    <property type="match status" value="1"/>
</dbReference>
<dbReference type="PANTHER" id="PTHR28573:SF1">
    <property type="entry name" value="SPINDLE AND KINETOCHORE-ASSOCIATED PROTEIN 1"/>
    <property type="match status" value="1"/>
</dbReference>
<dbReference type="EMBL" id="WEIS01003039">
    <property type="protein sequence ID" value="NWI62265.1"/>
    <property type="molecule type" value="Genomic_DNA"/>
</dbReference>
<dbReference type="PANTHER" id="PTHR28573">
    <property type="entry name" value="SPINDLE AND KINETOCHORE-ASSOCIATED PROTEIN 1"/>
    <property type="match status" value="1"/>
</dbReference>
<evidence type="ECO:0000256" key="2">
    <source>
        <dbReference type="ARBA" id="ARBA00047182"/>
    </source>
</evidence>
<dbReference type="GO" id="GO:0007059">
    <property type="term" value="P:chromosome segregation"/>
    <property type="evidence" value="ECO:0007669"/>
    <property type="project" value="InterPro"/>
</dbReference>
<dbReference type="InterPro" id="IPR042031">
    <property type="entry name" value="SKA1_MBD_sf"/>
</dbReference>
<dbReference type="Proteomes" id="UP000660247">
    <property type="component" value="Unassembled WGS sequence"/>
</dbReference>
<dbReference type="GO" id="GO:0000940">
    <property type="term" value="C:outer kinetochore"/>
    <property type="evidence" value="ECO:0007669"/>
    <property type="project" value="TreeGrafter"/>
</dbReference>
<dbReference type="Gene3D" id="1.10.10.1890">
    <property type="entry name" value="Ska1 microtubule binding domain-like"/>
    <property type="match status" value="1"/>
</dbReference>
<protein>
    <recommendedName>
        <fullName evidence="2">SKA complex subunit 1</fullName>
    </recommendedName>
    <alternativeName>
        <fullName evidence="3">Spindle and kinetochore-associated protein 1</fullName>
    </alternativeName>
</protein>
<dbReference type="Pfam" id="PF07160">
    <property type="entry name" value="SKA1"/>
    <property type="match status" value="1"/>
</dbReference>
<dbReference type="AlphaFoldDB" id="A0A851CYW5"/>
<evidence type="ECO:0000313" key="5">
    <source>
        <dbReference type="EMBL" id="NWI62265.1"/>
    </source>
</evidence>
<reference evidence="5" key="1">
    <citation type="submission" date="2019-10" db="EMBL/GenBank/DDBJ databases">
        <title>Bird 10,000 Genomes (B10K) Project - Family phase.</title>
        <authorList>
            <person name="Zhang G."/>
        </authorList>
    </citation>
    <scope>NUCLEOTIDE SEQUENCE</scope>
    <source>
        <strain evidence="5">B10K-DU-002-69</strain>
        <tissue evidence="5">Muscle</tissue>
    </source>
</reference>
<evidence type="ECO:0000313" key="6">
    <source>
        <dbReference type="Proteomes" id="UP000660247"/>
    </source>
</evidence>
<comment type="caution">
    <text evidence="5">The sequence shown here is derived from an EMBL/GenBank/DDBJ whole genome shotgun (WGS) entry which is preliminary data.</text>
</comment>
<dbReference type="GO" id="GO:0005876">
    <property type="term" value="C:spindle microtubule"/>
    <property type="evidence" value="ECO:0007669"/>
    <property type="project" value="TreeGrafter"/>
</dbReference>
<feature type="coiled-coil region" evidence="4">
    <location>
        <begin position="48"/>
        <end position="89"/>
    </location>
</feature>
<organism evidence="5 6">
    <name type="scientific">Todus mexicanus</name>
    <name type="common">Puerto Rican tody</name>
    <dbReference type="NCBI Taxonomy" id="135184"/>
    <lineage>
        <taxon>Eukaryota</taxon>
        <taxon>Metazoa</taxon>
        <taxon>Chordata</taxon>
        <taxon>Craniata</taxon>
        <taxon>Vertebrata</taxon>
        <taxon>Euteleostomi</taxon>
        <taxon>Archelosauria</taxon>
        <taxon>Archosauria</taxon>
        <taxon>Dinosauria</taxon>
        <taxon>Saurischia</taxon>
        <taxon>Theropoda</taxon>
        <taxon>Coelurosauria</taxon>
        <taxon>Aves</taxon>
        <taxon>Neognathae</taxon>
        <taxon>Neoaves</taxon>
        <taxon>Telluraves</taxon>
        <taxon>Coraciimorphae</taxon>
        <taxon>Coraciiformes</taxon>
        <taxon>Todidae</taxon>
        <taxon>Todus</taxon>
    </lineage>
</organism>
<dbReference type="GO" id="GO:0072686">
    <property type="term" value="C:mitotic spindle"/>
    <property type="evidence" value="ECO:0007669"/>
    <property type="project" value="TreeGrafter"/>
</dbReference>
<dbReference type="OrthoDB" id="5962at2759"/>
<keyword evidence="6" id="KW-1185">Reference proteome</keyword>